<accession>X1MGQ4</accession>
<comment type="caution">
    <text evidence="1">The sequence shown here is derived from an EMBL/GenBank/DDBJ whole genome shotgun (WGS) entry which is preliminary data.</text>
</comment>
<sequence length="73" mass="8397">MAQIQIFETENLIYSWDLPGHGDPYYNCGDFYSKGCLNSRDHPDDLAYIKRMVSTCLRAVCPVCYQKWAGKQA</sequence>
<dbReference type="EMBL" id="BARV01007264">
    <property type="protein sequence ID" value="GAI05524.1"/>
    <property type="molecule type" value="Genomic_DNA"/>
</dbReference>
<evidence type="ECO:0000313" key="1">
    <source>
        <dbReference type="EMBL" id="GAI05524.1"/>
    </source>
</evidence>
<reference evidence="1" key="1">
    <citation type="journal article" date="2014" name="Front. Microbiol.">
        <title>High frequency of phylogenetically diverse reductive dehalogenase-homologous genes in deep subseafloor sedimentary metagenomes.</title>
        <authorList>
            <person name="Kawai M."/>
            <person name="Futagami T."/>
            <person name="Toyoda A."/>
            <person name="Takaki Y."/>
            <person name="Nishi S."/>
            <person name="Hori S."/>
            <person name="Arai W."/>
            <person name="Tsubouchi T."/>
            <person name="Morono Y."/>
            <person name="Uchiyama I."/>
            <person name="Ito T."/>
            <person name="Fujiyama A."/>
            <person name="Inagaki F."/>
            <person name="Takami H."/>
        </authorList>
    </citation>
    <scope>NUCLEOTIDE SEQUENCE</scope>
    <source>
        <strain evidence="1">Expedition CK06-06</strain>
    </source>
</reference>
<protein>
    <submittedName>
        <fullName evidence="1">Uncharacterized protein</fullName>
    </submittedName>
</protein>
<gene>
    <name evidence="1" type="ORF">S06H3_14819</name>
</gene>
<proteinExistence type="predicted"/>
<dbReference type="AlphaFoldDB" id="X1MGQ4"/>
<name>X1MGQ4_9ZZZZ</name>
<feature type="non-terminal residue" evidence="1">
    <location>
        <position position="73"/>
    </location>
</feature>
<organism evidence="1">
    <name type="scientific">marine sediment metagenome</name>
    <dbReference type="NCBI Taxonomy" id="412755"/>
    <lineage>
        <taxon>unclassified sequences</taxon>
        <taxon>metagenomes</taxon>
        <taxon>ecological metagenomes</taxon>
    </lineage>
</organism>